<keyword evidence="2" id="KW-0812">Transmembrane</keyword>
<evidence type="ECO:0000256" key="1">
    <source>
        <dbReference type="SAM" id="MobiDB-lite"/>
    </source>
</evidence>
<dbReference type="PANTHER" id="PTHR36347:SF1">
    <property type="entry name" value="EXPRESSED PROTEIN"/>
    <property type="match status" value="1"/>
</dbReference>
<evidence type="ECO:0000256" key="2">
    <source>
        <dbReference type="SAM" id="Phobius"/>
    </source>
</evidence>
<feature type="compositionally biased region" description="Basic residues" evidence="1">
    <location>
        <begin position="54"/>
        <end position="64"/>
    </location>
</feature>
<dbReference type="Proteomes" id="UP001152523">
    <property type="component" value="Unassembled WGS sequence"/>
</dbReference>
<name>A0AAV0D478_9ASTE</name>
<keyword evidence="2" id="KW-1133">Transmembrane helix</keyword>
<protein>
    <submittedName>
        <fullName evidence="3">Uncharacterized protein</fullName>
    </submittedName>
</protein>
<feature type="region of interest" description="Disordered" evidence="1">
    <location>
        <begin position="30"/>
        <end position="86"/>
    </location>
</feature>
<feature type="transmembrane region" description="Helical" evidence="2">
    <location>
        <begin position="106"/>
        <end position="128"/>
    </location>
</feature>
<keyword evidence="2" id="KW-0472">Membrane</keyword>
<comment type="caution">
    <text evidence="3">The sequence shown here is derived from an EMBL/GenBank/DDBJ whole genome shotgun (WGS) entry which is preliminary data.</text>
</comment>
<evidence type="ECO:0000313" key="4">
    <source>
        <dbReference type="Proteomes" id="UP001152523"/>
    </source>
</evidence>
<organism evidence="3 4">
    <name type="scientific">Cuscuta epithymum</name>
    <dbReference type="NCBI Taxonomy" id="186058"/>
    <lineage>
        <taxon>Eukaryota</taxon>
        <taxon>Viridiplantae</taxon>
        <taxon>Streptophyta</taxon>
        <taxon>Embryophyta</taxon>
        <taxon>Tracheophyta</taxon>
        <taxon>Spermatophyta</taxon>
        <taxon>Magnoliopsida</taxon>
        <taxon>eudicotyledons</taxon>
        <taxon>Gunneridae</taxon>
        <taxon>Pentapetalae</taxon>
        <taxon>asterids</taxon>
        <taxon>lamiids</taxon>
        <taxon>Solanales</taxon>
        <taxon>Convolvulaceae</taxon>
        <taxon>Cuscuteae</taxon>
        <taxon>Cuscuta</taxon>
        <taxon>Cuscuta subgen. Cuscuta</taxon>
    </lineage>
</organism>
<feature type="compositionally biased region" description="Pro residues" evidence="1">
    <location>
        <begin position="38"/>
        <end position="47"/>
    </location>
</feature>
<dbReference type="AlphaFoldDB" id="A0AAV0D478"/>
<dbReference type="EMBL" id="CAMAPF010000059">
    <property type="protein sequence ID" value="CAH9088373.1"/>
    <property type="molecule type" value="Genomic_DNA"/>
</dbReference>
<dbReference type="GO" id="GO:0009507">
    <property type="term" value="C:chloroplast"/>
    <property type="evidence" value="ECO:0007669"/>
    <property type="project" value="TreeGrafter"/>
</dbReference>
<dbReference type="PANTHER" id="PTHR36347">
    <property type="entry name" value="EXPRESSED PROTEIN"/>
    <property type="match status" value="1"/>
</dbReference>
<sequence length="154" mass="17301">MLIHQFTTPPTRFTCKSHHIPFQSFAIKASTASGGNDQPPPSPPPSSPGIRFRRESRKRRRRQQQQHEVTGNGGVGMRPKTPAPKEWESMSLSEKAAEMYMGEKGFLFWLNKFAYASIFIVIGGWIIFRFVGPALNLYQLETPPLAPESLLKGS</sequence>
<keyword evidence="4" id="KW-1185">Reference proteome</keyword>
<reference evidence="3" key="1">
    <citation type="submission" date="2022-07" db="EMBL/GenBank/DDBJ databases">
        <authorList>
            <person name="Macas J."/>
            <person name="Novak P."/>
            <person name="Neumann P."/>
        </authorList>
    </citation>
    <scope>NUCLEOTIDE SEQUENCE</scope>
</reference>
<accession>A0AAV0D478</accession>
<evidence type="ECO:0000313" key="3">
    <source>
        <dbReference type="EMBL" id="CAH9088373.1"/>
    </source>
</evidence>
<gene>
    <name evidence="3" type="ORF">CEPIT_LOCUS10451</name>
</gene>
<proteinExistence type="predicted"/>